<gene>
    <name evidence="4" type="ORF">DJ017_13655</name>
</gene>
<dbReference type="InterPro" id="IPR002347">
    <property type="entry name" value="SDR_fam"/>
</dbReference>
<dbReference type="Gene3D" id="3.40.50.720">
    <property type="entry name" value="NAD(P)-binding Rossmann-like Domain"/>
    <property type="match status" value="1"/>
</dbReference>
<dbReference type="Pfam" id="PF00106">
    <property type="entry name" value="adh_short"/>
    <property type="match status" value="1"/>
</dbReference>
<comment type="caution">
    <text evidence="4">The sequence shown here is derived from an EMBL/GenBank/DDBJ whole genome shotgun (WGS) entry which is preliminary data.</text>
</comment>
<dbReference type="Proteomes" id="UP000249254">
    <property type="component" value="Unassembled WGS sequence"/>
</dbReference>
<dbReference type="RefSeq" id="WP_111529233.1">
    <property type="nucleotide sequence ID" value="NZ_JBHRSG010000003.1"/>
</dbReference>
<accession>A0A328AMA6</accession>
<protein>
    <submittedName>
        <fullName evidence="4">Short-chain dehydrogenase</fullName>
    </submittedName>
</protein>
<organism evidence="4 5">
    <name type="scientific">Phenylobacterium soli</name>
    <dbReference type="NCBI Taxonomy" id="2170551"/>
    <lineage>
        <taxon>Bacteria</taxon>
        <taxon>Pseudomonadati</taxon>
        <taxon>Pseudomonadota</taxon>
        <taxon>Alphaproteobacteria</taxon>
        <taxon>Caulobacterales</taxon>
        <taxon>Caulobacteraceae</taxon>
        <taxon>Phenylobacterium</taxon>
    </lineage>
</organism>
<dbReference type="OrthoDB" id="9793825at2"/>
<proteinExistence type="inferred from homology"/>
<dbReference type="EMBL" id="QFYQ01000001">
    <property type="protein sequence ID" value="RAK55485.1"/>
    <property type="molecule type" value="Genomic_DNA"/>
</dbReference>
<dbReference type="AlphaFoldDB" id="A0A328AMA6"/>
<evidence type="ECO:0000256" key="3">
    <source>
        <dbReference type="RuleBase" id="RU000363"/>
    </source>
</evidence>
<dbReference type="PANTHER" id="PTHR43391:SF82">
    <property type="entry name" value="OXIDOREDUCTASE SADH-RELATED"/>
    <property type="match status" value="1"/>
</dbReference>
<dbReference type="InterPro" id="IPR020904">
    <property type="entry name" value="Sc_DH/Rdtase_CS"/>
</dbReference>
<dbReference type="PRINTS" id="PR00081">
    <property type="entry name" value="GDHRDH"/>
</dbReference>
<sequence>MAKSATPTSGVRKSIFITGAASGMGRETARLFASNGWFVGGYDVSEQGLADLRDEIGADNCVVRVLDVTDRAAYREALDDFAPAAGGRLDILYNNAGIGRGGPFAEQPFEDVLAVVNVNLVGVLIGIYEAIPLLKATPNSLCFTTSSSSATFGMANIAVYSATKHAVKGLTEALSVEFRAMGVRVADVLPGLIDTAILPPGAADNAPKEGMWRLIPPMDVAKVVWAAYHDDPNRLHWFVPEEIGELDKASALSPEAVRDQMAGGVFAWDQAAAAEGKAD</sequence>
<evidence type="ECO:0000256" key="2">
    <source>
        <dbReference type="ARBA" id="ARBA00023002"/>
    </source>
</evidence>
<dbReference type="InterPro" id="IPR036291">
    <property type="entry name" value="NAD(P)-bd_dom_sf"/>
</dbReference>
<dbReference type="GO" id="GO:0016491">
    <property type="term" value="F:oxidoreductase activity"/>
    <property type="evidence" value="ECO:0007669"/>
    <property type="project" value="UniProtKB-KW"/>
</dbReference>
<name>A0A328AMA6_9CAUL</name>
<dbReference type="PANTHER" id="PTHR43391">
    <property type="entry name" value="RETINOL DEHYDROGENASE-RELATED"/>
    <property type="match status" value="1"/>
</dbReference>
<reference evidence="5" key="1">
    <citation type="submission" date="2018-05" db="EMBL/GenBank/DDBJ databases">
        <authorList>
            <person name="Li X."/>
        </authorList>
    </citation>
    <scope>NUCLEOTIDE SEQUENCE [LARGE SCALE GENOMIC DNA]</scope>
    <source>
        <strain evidence="5">LX32</strain>
    </source>
</reference>
<dbReference type="NCBIfam" id="NF006123">
    <property type="entry name" value="PRK08267.1"/>
    <property type="match status" value="1"/>
</dbReference>
<keyword evidence="5" id="KW-1185">Reference proteome</keyword>
<evidence type="ECO:0000256" key="1">
    <source>
        <dbReference type="ARBA" id="ARBA00006484"/>
    </source>
</evidence>
<comment type="similarity">
    <text evidence="1 3">Belongs to the short-chain dehydrogenases/reductases (SDR) family.</text>
</comment>
<evidence type="ECO:0000313" key="4">
    <source>
        <dbReference type="EMBL" id="RAK55485.1"/>
    </source>
</evidence>
<dbReference type="PRINTS" id="PR00080">
    <property type="entry name" value="SDRFAMILY"/>
</dbReference>
<dbReference type="PROSITE" id="PS00061">
    <property type="entry name" value="ADH_SHORT"/>
    <property type="match status" value="1"/>
</dbReference>
<keyword evidence="2" id="KW-0560">Oxidoreductase</keyword>
<evidence type="ECO:0000313" key="5">
    <source>
        <dbReference type="Proteomes" id="UP000249254"/>
    </source>
</evidence>
<dbReference type="SUPFAM" id="SSF51735">
    <property type="entry name" value="NAD(P)-binding Rossmann-fold domains"/>
    <property type="match status" value="1"/>
</dbReference>